<evidence type="ECO:0000313" key="4">
    <source>
        <dbReference type="Proteomes" id="UP001219525"/>
    </source>
</evidence>
<feature type="compositionally biased region" description="Polar residues" evidence="1">
    <location>
        <begin position="133"/>
        <end position="147"/>
    </location>
</feature>
<feature type="region of interest" description="Disordered" evidence="1">
    <location>
        <begin position="244"/>
        <end position="266"/>
    </location>
</feature>
<dbReference type="Proteomes" id="UP001219525">
    <property type="component" value="Unassembled WGS sequence"/>
</dbReference>
<name>A0AAD6Y596_9AGAR</name>
<sequence>MNTDIVVDPSCSHWASTSYSTSPAGPSSPYLHHQSQWHTSPMLSSTAADDDDDEFEPQLTSVCRRSPVPSQATTLLTSTPVAISFPADNNTTTKCQDVLPVNPSASFRTPSPAPRFNGFANTSLESSLSSPSTDQNVAINTSSTRPGTNKVFPSYQHIAVHYGLPRNLPPPPRPIAQRSTSSSTPDFSSMRDNYLTMLAQKSSDTMATEPTTVAPSALVSAEDAQAKAFMAIAELTGIPSSLSRRRHQPVAHSASAASPEFQSLGDSFPDDFTASPLFGDEPLFDEGGLFNDAPLFGDDSPFLTSPHEPSYDDFGTSPMDTPFSEFMPTPLMTMDDVFDSPVIADRGYNDSLPLFGGATESSDNVPKSLPPTDKLWTFSPSTPSLDSMDPPATTKTGPVIPPAPQRRRTTATGTRKNITAESLIPLDAPTQRRTYVTPSATSRKAVPAGFRKRLASEAFGDEEAELAELAGVDPESIEWKRRQNTIAARKSRKRKLEHQQMLEDQAATLKREVTMWRERALMAQEMLRSAGIKCSIETMDTQP</sequence>
<reference evidence="3" key="1">
    <citation type="submission" date="2023-03" db="EMBL/GenBank/DDBJ databases">
        <title>Massive genome expansion in bonnet fungi (Mycena s.s.) driven by repeated elements and novel gene families across ecological guilds.</title>
        <authorList>
            <consortium name="Lawrence Berkeley National Laboratory"/>
            <person name="Harder C.B."/>
            <person name="Miyauchi S."/>
            <person name="Viragh M."/>
            <person name="Kuo A."/>
            <person name="Thoen E."/>
            <person name="Andreopoulos B."/>
            <person name="Lu D."/>
            <person name="Skrede I."/>
            <person name="Drula E."/>
            <person name="Henrissat B."/>
            <person name="Morin E."/>
            <person name="Kohler A."/>
            <person name="Barry K."/>
            <person name="LaButti K."/>
            <person name="Morin E."/>
            <person name="Salamov A."/>
            <person name="Lipzen A."/>
            <person name="Mereny Z."/>
            <person name="Hegedus B."/>
            <person name="Baldrian P."/>
            <person name="Stursova M."/>
            <person name="Weitz H."/>
            <person name="Taylor A."/>
            <person name="Grigoriev I.V."/>
            <person name="Nagy L.G."/>
            <person name="Martin F."/>
            <person name="Kauserud H."/>
        </authorList>
    </citation>
    <scope>NUCLEOTIDE SEQUENCE</scope>
    <source>
        <strain evidence="3">9144</strain>
    </source>
</reference>
<dbReference type="CDD" id="cd12193">
    <property type="entry name" value="bZIP_GCN4"/>
    <property type="match status" value="1"/>
</dbReference>
<dbReference type="EMBL" id="JARJCW010000096">
    <property type="protein sequence ID" value="KAJ7194756.1"/>
    <property type="molecule type" value="Genomic_DNA"/>
</dbReference>
<keyword evidence="4" id="KW-1185">Reference proteome</keyword>
<feature type="compositionally biased region" description="Polar residues" evidence="1">
    <location>
        <begin position="33"/>
        <end position="47"/>
    </location>
</feature>
<comment type="caution">
    <text evidence="3">The sequence shown here is derived from an EMBL/GenBank/DDBJ whole genome shotgun (WGS) entry which is preliminary data.</text>
</comment>
<dbReference type="InterPro" id="IPR046347">
    <property type="entry name" value="bZIP_sf"/>
</dbReference>
<gene>
    <name evidence="3" type="ORF">GGX14DRAFT_475933</name>
</gene>
<protein>
    <recommendedName>
        <fullName evidence="2">BZIP domain-containing protein</fullName>
    </recommendedName>
</protein>
<feature type="compositionally biased region" description="Polar residues" evidence="1">
    <location>
        <begin position="16"/>
        <end position="25"/>
    </location>
</feature>
<evidence type="ECO:0000256" key="1">
    <source>
        <dbReference type="SAM" id="MobiDB-lite"/>
    </source>
</evidence>
<dbReference type="PROSITE" id="PS00036">
    <property type="entry name" value="BZIP_BASIC"/>
    <property type="match status" value="1"/>
</dbReference>
<evidence type="ECO:0000259" key="2">
    <source>
        <dbReference type="PROSITE" id="PS00036"/>
    </source>
</evidence>
<dbReference type="AlphaFoldDB" id="A0AAD6Y596"/>
<feature type="region of interest" description="Disordered" evidence="1">
    <location>
        <begin position="166"/>
        <end position="189"/>
    </location>
</feature>
<organism evidence="3 4">
    <name type="scientific">Mycena pura</name>
    <dbReference type="NCBI Taxonomy" id="153505"/>
    <lineage>
        <taxon>Eukaryota</taxon>
        <taxon>Fungi</taxon>
        <taxon>Dikarya</taxon>
        <taxon>Basidiomycota</taxon>
        <taxon>Agaricomycotina</taxon>
        <taxon>Agaricomycetes</taxon>
        <taxon>Agaricomycetidae</taxon>
        <taxon>Agaricales</taxon>
        <taxon>Marasmiineae</taxon>
        <taxon>Mycenaceae</taxon>
        <taxon>Mycena</taxon>
    </lineage>
</organism>
<dbReference type="GO" id="GO:0003700">
    <property type="term" value="F:DNA-binding transcription factor activity"/>
    <property type="evidence" value="ECO:0007669"/>
    <property type="project" value="InterPro"/>
</dbReference>
<dbReference type="Pfam" id="PF07716">
    <property type="entry name" value="bZIP_2"/>
    <property type="match status" value="1"/>
</dbReference>
<feature type="region of interest" description="Disordered" evidence="1">
    <location>
        <begin position="380"/>
        <end position="412"/>
    </location>
</feature>
<dbReference type="Gene3D" id="3.30.160.60">
    <property type="entry name" value="Classic Zinc Finger"/>
    <property type="match status" value="1"/>
</dbReference>
<accession>A0AAD6Y596</accession>
<proteinExistence type="predicted"/>
<dbReference type="InterPro" id="IPR004827">
    <property type="entry name" value="bZIP"/>
</dbReference>
<feature type="compositionally biased region" description="Low complexity" evidence="1">
    <location>
        <begin position="179"/>
        <end position="188"/>
    </location>
</feature>
<feature type="domain" description="BZIP" evidence="2">
    <location>
        <begin position="480"/>
        <end position="494"/>
    </location>
</feature>
<dbReference type="SMART" id="SM00338">
    <property type="entry name" value="BRLZ"/>
    <property type="match status" value="1"/>
</dbReference>
<feature type="region of interest" description="Disordered" evidence="1">
    <location>
        <begin position="16"/>
        <end position="54"/>
    </location>
</feature>
<feature type="region of interest" description="Disordered" evidence="1">
    <location>
        <begin position="126"/>
        <end position="149"/>
    </location>
</feature>
<evidence type="ECO:0000313" key="3">
    <source>
        <dbReference type="EMBL" id="KAJ7194756.1"/>
    </source>
</evidence>
<dbReference type="SUPFAM" id="SSF57959">
    <property type="entry name" value="Leucine zipper domain"/>
    <property type="match status" value="1"/>
</dbReference>